<dbReference type="Proteomes" id="UP000198553">
    <property type="component" value="Unassembled WGS sequence"/>
</dbReference>
<reference evidence="6" key="1">
    <citation type="submission" date="2016-10" db="EMBL/GenBank/DDBJ databases">
        <authorList>
            <person name="Varghese N."/>
            <person name="Submissions S."/>
        </authorList>
    </citation>
    <scope>NUCLEOTIDE SEQUENCE [LARGE SCALE GENOMIC DNA]</scope>
    <source>
        <strain evidence="6">B48,IBRC-M 10115,DSM 25386,CECT 8001</strain>
    </source>
</reference>
<dbReference type="InterPro" id="IPR058625">
    <property type="entry name" value="MdtA-like_BSH"/>
</dbReference>
<dbReference type="RefSeq" id="WP_090748217.1">
    <property type="nucleotide sequence ID" value="NZ_FOBW01000012.1"/>
</dbReference>
<dbReference type="OrthoDB" id="2456449at2"/>
<dbReference type="PANTHER" id="PTHR30469:SF11">
    <property type="entry name" value="BLL4320 PROTEIN"/>
    <property type="match status" value="1"/>
</dbReference>
<gene>
    <name evidence="5" type="ORF">SAMN05192533_112124</name>
</gene>
<evidence type="ECO:0000313" key="5">
    <source>
        <dbReference type="EMBL" id="SEN39983.1"/>
    </source>
</evidence>
<dbReference type="Gene3D" id="2.40.50.100">
    <property type="match status" value="1"/>
</dbReference>
<dbReference type="InterPro" id="IPR058637">
    <property type="entry name" value="YknX-like_C"/>
</dbReference>
<evidence type="ECO:0000256" key="1">
    <source>
        <dbReference type="ARBA" id="ARBA00009477"/>
    </source>
</evidence>
<dbReference type="PANTHER" id="PTHR30469">
    <property type="entry name" value="MULTIDRUG RESISTANCE PROTEIN MDTA"/>
    <property type="match status" value="1"/>
</dbReference>
<dbReference type="InterPro" id="IPR006143">
    <property type="entry name" value="RND_pump_MFP"/>
</dbReference>
<protein>
    <submittedName>
        <fullName evidence="5">RND family efflux transporter, MFP subunit</fullName>
    </submittedName>
</protein>
<keyword evidence="6" id="KW-1185">Reference proteome</keyword>
<feature type="domain" description="YknX-like C-terminal permuted SH3-like" evidence="4">
    <location>
        <begin position="216"/>
        <end position="283"/>
    </location>
</feature>
<feature type="domain" description="Multidrug resistance protein MdtA-like barrel-sandwich hybrid" evidence="3">
    <location>
        <begin position="70"/>
        <end position="132"/>
    </location>
</feature>
<keyword evidence="2" id="KW-0732">Signal</keyword>
<dbReference type="SUPFAM" id="SSF51230">
    <property type="entry name" value="Single hybrid motif"/>
    <property type="match status" value="1"/>
</dbReference>
<dbReference type="Pfam" id="PF25989">
    <property type="entry name" value="YknX_C"/>
    <property type="match status" value="1"/>
</dbReference>
<evidence type="ECO:0000259" key="4">
    <source>
        <dbReference type="Pfam" id="PF25989"/>
    </source>
</evidence>
<dbReference type="GO" id="GO:0015562">
    <property type="term" value="F:efflux transmembrane transporter activity"/>
    <property type="evidence" value="ECO:0007669"/>
    <property type="project" value="TreeGrafter"/>
</dbReference>
<dbReference type="STRING" id="930146.SAMN05192533_112124"/>
<proteinExistence type="inferred from homology"/>
<dbReference type="InterPro" id="IPR011053">
    <property type="entry name" value="Single_hybrid_motif"/>
</dbReference>
<dbReference type="PROSITE" id="PS51257">
    <property type="entry name" value="PROKAR_LIPOPROTEIN"/>
    <property type="match status" value="1"/>
</dbReference>
<comment type="similarity">
    <text evidence="1">Belongs to the membrane fusion protein (MFP) (TC 8.A.1) family.</text>
</comment>
<feature type="chain" id="PRO_5039002053" evidence="2">
    <location>
        <begin position="22"/>
        <end position="287"/>
    </location>
</feature>
<dbReference type="EMBL" id="FOBW01000012">
    <property type="protein sequence ID" value="SEN39983.1"/>
    <property type="molecule type" value="Genomic_DNA"/>
</dbReference>
<sequence length="287" mass="30857">MKKMLFSATAILLLSSLAACSEGDSEDTNAAIEERVVAVEVEEAATGDLTIERSVFGRTAANTTTPILIQTPGELDTLEVKNGDQVEEDDIIAKIATPMGKQNIRAPRDGEILNLTAAEGDYVSNEQPFALIADLEMMKLNFAVTADVRKLFTIDKKLTATIHNEEYEATITSISTVPDDTGLYPIEATVSNKNKAILPGMVVELFVPEQQVKDALIVPTAAIIEGNDETYVYVIQDNKAVQQVVTVVETQSAQTAIEGDVQEGDELVVTGQLTLSDGVQVNVVKGE</sequence>
<dbReference type="Gene3D" id="2.40.420.20">
    <property type="match status" value="1"/>
</dbReference>
<accession>A0A1H8G7L7</accession>
<name>A0A1H8G7L7_9BACI</name>
<dbReference type="AlphaFoldDB" id="A0A1H8G7L7"/>
<organism evidence="5 6">
    <name type="scientific">Mesobacillus persicus</name>
    <dbReference type="NCBI Taxonomy" id="930146"/>
    <lineage>
        <taxon>Bacteria</taxon>
        <taxon>Bacillati</taxon>
        <taxon>Bacillota</taxon>
        <taxon>Bacilli</taxon>
        <taxon>Bacillales</taxon>
        <taxon>Bacillaceae</taxon>
        <taxon>Mesobacillus</taxon>
    </lineage>
</organism>
<dbReference type="Pfam" id="PF25917">
    <property type="entry name" value="BSH_RND"/>
    <property type="match status" value="1"/>
</dbReference>
<dbReference type="NCBIfam" id="TIGR01730">
    <property type="entry name" value="RND_mfp"/>
    <property type="match status" value="1"/>
</dbReference>
<evidence type="ECO:0000313" key="6">
    <source>
        <dbReference type="Proteomes" id="UP000198553"/>
    </source>
</evidence>
<evidence type="ECO:0000259" key="3">
    <source>
        <dbReference type="Pfam" id="PF25917"/>
    </source>
</evidence>
<dbReference type="GO" id="GO:1990281">
    <property type="term" value="C:efflux pump complex"/>
    <property type="evidence" value="ECO:0007669"/>
    <property type="project" value="TreeGrafter"/>
</dbReference>
<feature type="signal peptide" evidence="2">
    <location>
        <begin position="1"/>
        <end position="21"/>
    </location>
</feature>
<evidence type="ECO:0000256" key="2">
    <source>
        <dbReference type="SAM" id="SignalP"/>
    </source>
</evidence>
<dbReference type="Gene3D" id="2.40.30.170">
    <property type="match status" value="1"/>
</dbReference>